<comment type="subcellular location">
    <subcellularLocation>
        <location evidence="1">Secreted</location>
    </subcellularLocation>
</comment>
<keyword evidence="8" id="KW-1185">Reference proteome</keyword>
<protein>
    <recommendedName>
        <fullName evidence="9">S-protein homolog</fullName>
    </recommendedName>
</protein>
<keyword evidence="5 6" id="KW-0732">Signal</keyword>
<reference evidence="7" key="1">
    <citation type="submission" date="2020-07" db="EMBL/GenBank/DDBJ databases">
        <title>Ethylene signaling mediates host invasion by parasitic plants.</title>
        <authorList>
            <person name="Yoshida S."/>
        </authorList>
    </citation>
    <scope>NUCLEOTIDE SEQUENCE</scope>
    <source>
        <strain evidence="7">Okayama</strain>
    </source>
</reference>
<sequence length="63" mass="7742">MNFWKTTMFFCHFWWGHKQAAFEVFNNSVAERYCGEARSCIWEAHPYGIRSADLSIEHYYKWR</sequence>
<dbReference type="EMBL" id="BMAC01000475">
    <property type="protein sequence ID" value="GFP97195.1"/>
    <property type="molecule type" value="Genomic_DNA"/>
</dbReference>
<evidence type="ECO:0000256" key="4">
    <source>
        <dbReference type="ARBA" id="ARBA00022525"/>
    </source>
</evidence>
<proteinExistence type="inferred from homology"/>
<evidence type="ECO:0000313" key="8">
    <source>
        <dbReference type="Proteomes" id="UP000653305"/>
    </source>
</evidence>
<evidence type="ECO:0000256" key="3">
    <source>
        <dbReference type="ARBA" id="ARBA00022471"/>
    </source>
</evidence>
<evidence type="ECO:0000256" key="6">
    <source>
        <dbReference type="SAM" id="SignalP"/>
    </source>
</evidence>
<keyword evidence="4" id="KW-0964">Secreted</keyword>
<keyword evidence="3" id="KW-0713">Self-incompatibility</keyword>
<accession>A0A830CQ98</accession>
<dbReference type="Proteomes" id="UP000653305">
    <property type="component" value="Unassembled WGS sequence"/>
</dbReference>
<dbReference type="GO" id="GO:0060320">
    <property type="term" value="P:rejection of self pollen"/>
    <property type="evidence" value="ECO:0007669"/>
    <property type="project" value="UniProtKB-KW"/>
</dbReference>
<organism evidence="7 8">
    <name type="scientific">Phtheirospermum japonicum</name>
    <dbReference type="NCBI Taxonomy" id="374723"/>
    <lineage>
        <taxon>Eukaryota</taxon>
        <taxon>Viridiplantae</taxon>
        <taxon>Streptophyta</taxon>
        <taxon>Embryophyta</taxon>
        <taxon>Tracheophyta</taxon>
        <taxon>Spermatophyta</taxon>
        <taxon>Magnoliopsida</taxon>
        <taxon>eudicotyledons</taxon>
        <taxon>Gunneridae</taxon>
        <taxon>Pentapetalae</taxon>
        <taxon>asterids</taxon>
        <taxon>lamiids</taxon>
        <taxon>Lamiales</taxon>
        <taxon>Orobanchaceae</taxon>
        <taxon>Orobanchaceae incertae sedis</taxon>
        <taxon>Phtheirospermum</taxon>
    </lineage>
</organism>
<dbReference type="AlphaFoldDB" id="A0A830CQ98"/>
<dbReference type="OrthoDB" id="1096418at2759"/>
<evidence type="ECO:0008006" key="9">
    <source>
        <dbReference type="Google" id="ProtNLM"/>
    </source>
</evidence>
<evidence type="ECO:0000256" key="1">
    <source>
        <dbReference type="ARBA" id="ARBA00004613"/>
    </source>
</evidence>
<evidence type="ECO:0000256" key="5">
    <source>
        <dbReference type="ARBA" id="ARBA00022729"/>
    </source>
</evidence>
<dbReference type="InterPro" id="IPR010264">
    <property type="entry name" value="Self-incomp_S1"/>
</dbReference>
<dbReference type="GO" id="GO:0005576">
    <property type="term" value="C:extracellular region"/>
    <property type="evidence" value="ECO:0007669"/>
    <property type="project" value="UniProtKB-SubCell"/>
</dbReference>
<name>A0A830CQ98_9LAMI</name>
<comment type="caution">
    <text evidence="7">The sequence shown here is derived from an EMBL/GenBank/DDBJ whole genome shotgun (WGS) entry which is preliminary data.</text>
</comment>
<evidence type="ECO:0000256" key="2">
    <source>
        <dbReference type="ARBA" id="ARBA00005581"/>
    </source>
</evidence>
<feature type="chain" id="PRO_5032911257" description="S-protein homolog" evidence="6">
    <location>
        <begin position="21"/>
        <end position="63"/>
    </location>
</feature>
<comment type="similarity">
    <text evidence="2">Belongs to the plant self-incompatibility (S1) protein family.</text>
</comment>
<evidence type="ECO:0000313" key="7">
    <source>
        <dbReference type="EMBL" id="GFP97195.1"/>
    </source>
</evidence>
<gene>
    <name evidence="7" type="ORF">PHJA_001863600</name>
</gene>
<dbReference type="Pfam" id="PF05938">
    <property type="entry name" value="Self-incomp_S1"/>
    <property type="match status" value="1"/>
</dbReference>
<feature type="signal peptide" evidence="6">
    <location>
        <begin position="1"/>
        <end position="20"/>
    </location>
</feature>